<evidence type="ECO:0000313" key="3">
    <source>
        <dbReference type="Proteomes" id="UP000282311"/>
    </source>
</evidence>
<dbReference type="InterPro" id="IPR006059">
    <property type="entry name" value="SBP"/>
</dbReference>
<feature type="signal peptide" evidence="1">
    <location>
        <begin position="1"/>
        <end position="20"/>
    </location>
</feature>
<dbReference type="AlphaFoldDB" id="A0A3B0CKA0"/>
<comment type="caution">
    <text evidence="2">The sequence shown here is derived from an EMBL/GenBank/DDBJ whole genome shotgun (WGS) entry which is preliminary data.</text>
</comment>
<dbReference type="OrthoDB" id="9787283at2"/>
<accession>A0A3B0CKA0</accession>
<dbReference type="InterPro" id="IPR050490">
    <property type="entry name" value="Bact_solute-bd_prot1"/>
</dbReference>
<keyword evidence="3" id="KW-1185">Reference proteome</keyword>
<evidence type="ECO:0000256" key="1">
    <source>
        <dbReference type="SAM" id="SignalP"/>
    </source>
</evidence>
<organism evidence="2 3">
    <name type="scientific">Paenibacillus ginsengarvi</name>
    <dbReference type="NCBI Taxonomy" id="400777"/>
    <lineage>
        <taxon>Bacteria</taxon>
        <taxon>Bacillati</taxon>
        <taxon>Bacillota</taxon>
        <taxon>Bacilli</taxon>
        <taxon>Bacillales</taxon>
        <taxon>Paenibacillaceae</taxon>
        <taxon>Paenibacillus</taxon>
    </lineage>
</organism>
<sequence>MKLKKQYVPAALSVLLPAVAVMSACSSSTGSDKASGTNADAGKTAEARTITVMRSDSSIQPLLKDSPALKQILAKTNIKINMEGVPSSDYDAKKKTMIATNNIPDVLHVAKADITNYAGTGIFLNLSPLIDQYAPNFKKRLESEPEANKLKVNGNFYGFLIMARKSAAANVGNFPMIRTDVLQELNLKTPTTFEELYEVLKAFKKAYPDSYPWTMRSGSAYNLRFLAYAFGSGYTIYYEPKKDKYLYGPAYPEFKEVITFLAKLYKEKLLDPNFTNLTAQQWQQNLSSGKSLFFYDNYTFAVNYNSALQQVNPKAKFDMLPLFKDASGNKRNYMDNPSSFNSFAISSKVKNPEEVVKMFDWMYSDEGADITNFGVPGEHFTRSGDKVTISQSLLNQFKDKQDPYRAMQSFLGTGLLAFSTFTDDTPMLTISPPELKTWSDAVKQQKDRKEVIEKPLDPPFNDEEVEKLKQLTTKVDTVVTQNIDKFILGSRPLSELDAFAKEVIASGSAEIEDIYNKAWSRVK</sequence>
<evidence type="ECO:0000313" key="2">
    <source>
        <dbReference type="EMBL" id="RKN85833.1"/>
    </source>
</evidence>
<dbReference type="Pfam" id="PF01547">
    <property type="entry name" value="SBP_bac_1"/>
    <property type="match status" value="1"/>
</dbReference>
<feature type="chain" id="PRO_5039211567" evidence="1">
    <location>
        <begin position="21"/>
        <end position="523"/>
    </location>
</feature>
<protein>
    <submittedName>
        <fullName evidence="2">Extracellular solute-binding protein</fullName>
    </submittedName>
</protein>
<reference evidence="2 3" key="1">
    <citation type="journal article" date="2007" name="Int. J. Syst. Evol. Microbiol.">
        <title>Paenibacillus ginsengarvi sp. nov., isolated from soil from ginseng cultivation.</title>
        <authorList>
            <person name="Yoon M.H."/>
            <person name="Ten L.N."/>
            <person name="Im W.T."/>
        </authorList>
    </citation>
    <scope>NUCLEOTIDE SEQUENCE [LARGE SCALE GENOMIC DNA]</scope>
    <source>
        <strain evidence="2 3">KCTC 13059</strain>
    </source>
</reference>
<dbReference type="SUPFAM" id="SSF53850">
    <property type="entry name" value="Periplasmic binding protein-like II"/>
    <property type="match status" value="1"/>
</dbReference>
<dbReference type="PANTHER" id="PTHR43649">
    <property type="entry name" value="ARABINOSE-BINDING PROTEIN-RELATED"/>
    <property type="match status" value="1"/>
</dbReference>
<name>A0A3B0CKA0_9BACL</name>
<dbReference type="Gene3D" id="3.40.190.10">
    <property type="entry name" value="Periplasmic binding protein-like II"/>
    <property type="match status" value="2"/>
</dbReference>
<dbReference type="Proteomes" id="UP000282311">
    <property type="component" value="Unassembled WGS sequence"/>
</dbReference>
<keyword evidence="1" id="KW-0732">Signal</keyword>
<gene>
    <name evidence="2" type="ORF">D7M11_05725</name>
</gene>
<dbReference type="EMBL" id="RBAH01000003">
    <property type="protein sequence ID" value="RKN85833.1"/>
    <property type="molecule type" value="Genomic_DNA"/>
</dbReference>
<dbReference type="RefSeq" id="WP_120746202.1">
    <property type="nucleotide sequence ID" value="NZ_RBAH01000003.1"/>
</dbReference>
<proteinExistence type="predicted"/>
<dbReference type="PANTHER" id="PTHR43649:SF12">
    <property type="entry name" value="DIACETYLCHITOBIOSE BINDING PROTEIN DASA"/>
    <property type="match status" value="1"/>
</dbReference>
<dbReference type="PROSITE" id="PS51257">
    <property type="entry name" value="PROKAR_LIPOPROTEIN"/>
    <property type="match status" value="1"/>
</dbReference>